<accession>A0A8H6G2N4</accession>
<evidence type="ECO:0000256" key="7">
    <source>
        <dbReference type="SAM" id="MobiDB-lite"/>
    </source>
</evidence>
<dbReference type="SMART" id="SM00022">
    <property type="entry name" value="PLAc"/>
    <property type="match status" value="1"/>
</dbReference>
<proteinExistence type="inferred from homology"/>
<keyword evidence="2 5" id="KW-0378">Hydrolase</keyword>
<dbReference type="GO" id="GO:0004622">
    <property type="term" value="F:phosphatidylcholine lysophospholipase activity"/>
    <property type="evidence" value="ECO:0007669"/>
    <property type="project" value="UniProtKB-EC"/>
</dbReference>
<evidence type="ECO:0000256" key="3">
    <source>
        <dbReference type="ARBA" id="ARBA00022963"/>
    </source>
</evidence>
<dbReference type="GO" id="GO:0004623">
    <property type="term" value="F:phospholipase A2 activity"/>
    <property type="evidence" value="ECO:0007669"/>
    <property type="project" value="TreeGrafter"/>
</dbReference>
<evidence type="ECO:0000256" key="6">
    <source>
        <dbReference type="RuleBase" id="RU362103"/>
    </source>
</evidence>
<evidence type="ECO:0000256" key="4">
    <source>
        <dbReference type="ARBA" id="ARBA00023098"/>
    </source>
</evidence>
<dbReference type="Gene3D" id="3.40.1090.10">
    <property type="entry name" value="Cytosolic phospholipase A2 catalytic domain"/>
    <property type="match status" value="1"/>
</dbReference>
<feature type="compositionally biased region" description="Polar residues" evidence="7">
    <location>
        <begin position="31"/>
        <end position="44"/>
    </location>
</feature>
<evidence type="ECO:0000313" key="10">
    <source>
        <dbReference type="Proteomes" id="UP000578531"/>
    </source>
</evidence>
<feature type="region of interest" description="Disordered" evidence="7">
    <location>
        <begin position="29"/>
        <end position="71"/>
    </location>
</feature>
<dbReference type="Proteomes" id="UP000578531">
    <property type="component" value="Unassembled WGS sequence"/>
</dbReference>
<evidence type="ECO:0000256" key="1">
    <source>
        <dbReference type="ARBA" id="ARBA00008780"/>
    </source>
</evidence>
<evidence type="ECO:0000259" key="8">
    <source>
        <dbReference type="PROSITE" id="PS51210"/>
    </source>
</evidence>
<name>A0A8H6G2N4_9LECA</name>
<evidence type="ECO:0000256" key="5">
    <source>
        <dbReference type="PROSITE-ProRule" id="PRU00555"/>
    </source>
</evidence>
<dbReference type="CDD" id="cd00147">
    <property type="entry name" value="cPLA2_like"/>
    <property type="match status" value="1"/>
</dbReference>
<evidence type="ECO:0000256" key="2">
    <source>
        <dbReference type="ARBA" id="ARBA00022801"/>
    </source>
</evidence>
<keyword evidence="3 5" id="KW-0442">Lipid degradation</keyword>
<dbReference type="RefSeq" id="XP_037168717.1">
    <property type="nucleotide sequence ID" value="XM_037304624.1"/>
</dbReference>
<keyword evidence="4 5" id="KW-0443">Lipid metabolism</keyword>
<gene>
    <name evidence="9" type="ORF">HO173_002692</name>
</gene>
<protein>
    <recommendedName>
        <fullName evidence="6">Lysophospholipase</fullName>
        <ecNumber evidence="6">3.1.1.5</ecNumber>
    </recommendedName>
</protein>
<dbReference type="InterPro" id="IPR002642">
    <property type="entry name" value="LysoPLipase_cat_dom"/>
</dbReference>
<dbReference type="GeneID" id="59284364"/>
<dbReference type="GO" id="GO:0005829">
    <property type="term" value="C:cytosol"/>
    <property type="evidence" value="ECO:0007669"/>
    <property type="project" value="TreeGrafter"/>
</dbReference>
<dbReference type="Pfam" id="PF01735">
    <property type="entry name" value="PLA2_B"/>
    <property type="match status" value="1"/>
</dbReference>
<dbReference type="OrthoDB" id="6121437at2759"/>
<comment type="caution">
    <text evidence="9">The sequence shown here is derived from an EMBL/GenBank/DDBJ whole genome shotgun (WGS) entry which is preliminary data.</text>
</comment>
<reference evidence="9 10" key="1">
    <citation type="journal article" date="2020" name="Genomics">
        <title>Complete, high-quality genomes from long-read metagenomic sequencing of two wolf lichen thalli reveals enigmatic genome architecture.</title>
        <authorList>
            <person name="McKenzie S.K."/>
            <person name="Walston R.F."/>
            <person name="Allen J.L."/>
        </authorList>
    </citation>
    <scope>NUCLEOTIDE SEQUENCE [LARGE SCALE GENOMIC DNA]</scope>
    <source>
        <strain evidence="9">WasteWater2</strain>
    </source>
</reference>
<dbReference type="PANTHER" id="PTHR10728:SF40">
    <property type="entry name" value="PATATIN FAMILY PROTEIN"/>
    <property type="match status" value="1"/>
</dbReference>
<comment type="similarity">
    <text evidence="1 6">Belongs to the lysophospholipase family.</text>
</comment>
<feature type="compositionally biased region" description="Basic and acidic residues" evidence="7">
    <location>
        <begin position="49"/>
        <end position="63"/>
    </location>
</feature>
<feature type="region of interest" description="Disordered" evidence="7">
    <location>
        <begin position="601"/>
        <end position="630"/>
    </location>
</feature>
<dbReference type="GO" id="GO:0046475">
    <property type="term" value="P:glycerophospholipid catabolic process"/>
    <property type="evidence" value="ECO:0007669"/>
    <property type="project" value="TreeGrafter"/>
</dbReference>
<dbReference type="PANTHER" id="PTHR10728">
    <property type="entry name" value="CYTOSOLIC PHOSPHOLIPASE A2"/>
    <property type="match status" value="1"/>
</dbReference>
<dbReference type="InterPro" id="IPR016035">
    <property type="entry name" value="Acyl_Trfase/lysoPLipase"/>
</dbReference>
<feature type="domain" description="PLA2c" evidence="8">
    <location>
        <begin position="154"/>
        <end position="769"/>
    </location>
</feature>
<keyword evidence="10" id="KW-1185">Reference proteome</keyword>
<comment type="catalytic activity">
    <reaction evidence="6">
        <text>a 1-acyl-sn-glycero-3-phosphocholine + H2O = sn-glycerol 3-phosphocholine + a fatty acid + H(+)</text>
        <dbReference type="Rhea" id="RHEA:15177"/>
        <dbReference type="ChEBI" id="CHEBI:15377"/>
        <dbReference type="ChEBI" id="CHEBI:15378"/>
        <dbReference type="ChEBI" id="CHEBI:16870"/>
        <dbReference type="ChEBI" id="CHEBI:28868"/>
        <dbReference type="ChEBI" id="CHEBI:58168"/>
        <dbReference type="EC" id="3.1.1.5"/>
    </reaction>
</comment>
<dbReference type="EC" id="3.1.1.5" evidence="6"/>
<dbReference type="PROSITE" id="PS51210">
    <property type="entry name" value="PLA2C"/>
    <property type="match status" value="1"/>
</dbReference>
<dbReference type="SUPFAM" id="SSF52151">
    <property type="entry name" value="FabD/lysophospholipase-like"/>
    <property type="match status" value="1"/>
</dbReference>
<evidence type="ECO:0000313" key="9">
    <source>
        <dbReference type="EMBL" id="KAF6239430.1"/>
    </source>
</evidence>
<feature type="compositionally biased region" description="Basic and acidic residues" evidence="7">
    <location>
        <begin position="609"/>
        <end position="630"/>
    </location>
</feature>
<dbReference type="EMBL" id="JACCJC010000006">
    <property type="protein sequence ID" value="KAF6239430.1"/>
    <property type="molecule type" value="Genomic_DNA"/>
</dbReference>
<dbReference type="AlphaFoldDB" id="A0A8H6G2N4"/>
<sequence>MNQRIGSLVVASSVAFTLNYRLNPSAVRYNDSGSTTQWPSTRPNISKRGPKESSQKEDNDAKAPAESQDDEIPLFEDEDSAAWASFSLNVAIARKSISSVQWTTLGDKITDRFIPQWAYDLPDYVAKLQREMNMARGSLAEEIWQEAQDENIHPEIALNARVRVGKDLCSDEMAFVRRRKRYTRCALAKYLEIPEADVDPRDVPTIAVCGSGGGLRALVAGAASYLSAQEAGLFDCATYTAGVSGSCWLQTLYNSSLGGRRHDKVIEHLKKRIGIHIAYPPSFLDLCTRAPTNKFLLAGSVERLRGDPQADFGLVDVYGLLLSSRLMIPRDELSVDDRDLKLSNQRFYLSSGANPLPIYAAVRHEIPLEDEKVKGETMDAARAKAKQEAWFQWFEFTPYELFCEEFEAGIPSWSIGRHFQMGRSVNRDNRPPLPELRLPLLMGIWGSAFCATLAHYYKEVRPVIKGLAGFGGIDALLEEKNDDLIKLHPIDPGTIPNFARGLENRLPSTCPKSIFNDEYLELMDAGMSNNLPLYPLLRRDRNVDIVVCFDASADIRQENWLSVAEGYAKQRGVRGWPVGAGWPRAEDETKTELDAADAATAQQAAGKIAETREEQRGRSQNNVKDHIAKHETQESDLGYCNVWVGTTMDRKSDEKPSQSSRVELDADWKLLAPEAGITVVYFPFLRNPKVEDVDPDTSPFLSTWNFIYSPQEIDKVVALARANFEAGRDQTKRTVRAVYERKKAKRLEAEEKEKIQRWKRHLREHGDHFQ</sequence>
<organism evidence="9 10">
    <name type="scientific">Letharia columbiana</name>
    <dbReference type="NCBI Taxonomy" id="112416"/>
    <lineage>
        <taxon>Eukaryota</taxon>
        <taxon>Fungi</taxon>
        <taxon>Dikarya</taxon>
        <taxon>Ascomycota</taxon>
        <taxon>Pezizomycotina</taxon>
        <taxon>Lecanoromycetes</taxon>
        <taxon>OSLEUM clade</taxon>
        <taxon>Lecanoromycetidae</taxon>
        <taxon>Lecanorales</taxon>
        <taxon>Lecanorineae</taxon>
        <taxon>Parmeliaceae</taxon>
        <taxon>Letharia</taxon>
    </lineage>
</organism>